<dbReference type="PANTHER" id="PTHR45629">
    <property type="entry name" value="SNF2/RAD54 FAMILY MEMBER"/>
    <property type="match status" value="1"/>
</dbReference>
<evidence type="ECO:0000313" key="5">
    <source>
        <dbReference type="Proteomes" id="UP001174909"/>
    </source>
</evidence>
<comment type="caution">
    <text evidence="4">The sequence shown here is derived from an EMBL/GenBank/DDBJ whole genome shotgun (WGS) entry which is preliminary data.</text>
</comment>
<dbReference type="AlphaFoldDB" id="A0AA35TV28"/>
<dbReference type="InterPro" id="IPR049730">
    <property type="entry name" value="SNF2/RAD54-like_C"/>
</dbReference>
<evidence type="ECO:0000256" key="1">
    <source>
        <dbReference type="ARBA" id="ARBA00022801"/>
    </source>
</evidence>
<feature type="compositionally biased region" description="Acidic residues" evidence="2">
    <location>
        <begin position="43"/>
        <end position="55"/>
    </location>
</feature>
<reference evidence="4" key="1">
    <citation type="submission" date="2023-03" db="EMBL/GenBank/DDBJ databases">
        <authorList>
            <person name="Steffen K."/>
            <person name="Cardenas P."/>
        </authorList>
    </citation>
    <scope>NUCLEOTIDE SEQUENCE</scope>
</reference>
<sequence>MSGCSTLSSRQIFTGLTVLRKLCNHPDLVTNDYRDCATNGREDGEEEGEGEDADETAFIRSRRPQRRRRRLSTRSSEAKREGERRYREERFGWGKRSGKMIVVEALLKMWSEQKHRVLLFSQSKMVLSIMELMVVAKGYTYLRMDGDTPIKARQPLIRQFNETPSIFVFLLTTRVGGLGVNLTGADRVIIYDPDWNPSTDTQAQERAWRIGQKRQVTIYRLITSGTIEEKIYHRQIFKQFLSNRVLKDPKQRRFFKANDLYELFSLGGVHPKGATETSAIFAGTGSDVVPKKLKKKKRRQRSRDSVDDSRESHDLGGGSHDRGGVGGGEESGTWNGDVQRKPRQTQVLESAPEPLVQF</sequence>
<feature type="compositionally biased region" description="Basic and acidic residues" evidence="2">
    <location>
        <begin position="302"/>
        <end position="323"/>
    </location>
</feature>
<proteinExistence type="predicted"/>
<dbReference type="EMBL" id="CASHTH010004166">
    <property type="protein sequence ID" value="CAI8054319.1"/>
    <property type="molecule type" value="Genomic_DNA"/>
</dbReference>
<feature type="region of interest" description="Disordered" evidence="2">
    <location>
        <begin position="290"/>
        <end position="358"/>
    </location>
</feature>
<gene>
    <name evidence="4" type="ORF">GBAR_LOCUS29658</name>
</gene>
<evidence type="ECO:0000256" key="2">
    <source>
        <dbReference type="SAM" id="MobiDB-lite"/>
    </source>
</evidence>
<dbReference type="InterPro" id="IPR050496">
    <property type="entry name" value="SNF2_RAD54_helicase_repair"/>
</dbReference>
<keyword evidence="1" id="KW-0378">Hydrolase</keyword>
<protein>
    <submittedName>
        <fullName evidence="4">DNA excision repair protein ERCC-6</fullName>
    </submittedName>
</protein>
<dbReference type="PROSITE" id="PS51194">
    <property type="entry name" value="HELICASE_CTER"/>
    <property type="match status" value="1"/>
</dbReference>
<evidence type="ECO:0000259" key="3">
    <source>
        <dbReference type="PROSITE" id="PS51194"/>
    </source>
</evidence>
<dbReference type="SUPFAM" id="SSF52540">
    <property type="entry name" value="P-loop containing nucleoside triphosphate hydrolases"/>
    <property type="match status" value="1"/>
</dbReference>
<dbReference type="InterPro" id="IPR001650">
    <property type="entry name" value="Helicase_C-like"/>
</dbReference>
<dbReference type="GO" id="GO:0005634">
    <property type="term" value="C:nucleus"/>
    <property type="evidence" value="ECO:0007669"/>
    <property type="project" value="TreeGrafter"/>
</dbReference>
<feature type="region of interest" description="Disordered" evidence="2">
    <location>
        <begin position="33"/>
        <end position="81"/>
    </location>
</feature>
<accession>A0AA35TV28</accession>
<evidence type="ECO:0000313" key="4">
    <source>
        <dbReference type="EMBL" id="CAI8054319.1"/>
    </source>
</evidence>
<feature type="compositionally biased region" description="Basic residues" evidence="2">
    <location>
        <begin position="291"/>
        <end position="301"/>
    </location>
</feature>
<dbReference type="SMART" id="SM00490">
    <property type="entry name" value="HELICc"/>
    <property type="match status" value="1"/>
</dbReference>
<dbReference type="Proteomes" id="UP001174909">
    <property type="component" value="Unassembled WGS sequence"/>
</dbReference>
<dbReference type="CDD" id="cd18793">
    <property type="entry name" value="SF2_C_SNF"/>
    <property type="match status" value="1"/>
</dbReference>
<dbReference type="PANTHER" id="PTHR45629:SF7">
    <property type="entry name" value="DNA EXCISION REPAIR PROTEIN ERCC-6-RELATED"/>
    <property type="match status" value="1"/>
</dbReference>
<dbReference type="GO" id="GO:0016787">
    <property type="term" value="F:hydrolase activity"/>
    <property type="evidence" value="ECO:0007669"/>
    <property type="project" value="UniProtKB-KW"/>
</dbReference>
<organism evidence="4 5">
    <name type="scientific">Geodia barretti</name>
    <name type="common">Barrett's horny sponge</name>
    <dbReference type="NCBI Taxonomy" id="519541"/>
    <lineage>
        <taxon>Eukaryota</taxon>
        <taxon>Metazoa</taxon>
        <taxon>Porifera</taxon>
        <taxon>Demospongiae</taxon>
        <taxon>Heteroscleromorpha</taxon>
        <taxon>Tetractinellida</taxon>
        <taxon>Astrophorina</taxon>
        <taxon>Geodiidae</taxon>
        <taxon>Geodia</taxon>
    </lineage>
</organism>
<feature type="domain" description="Helicase C-terminal" evidence="3">
    <location>
        <begin position="102"/>
        <end position="261"/>
    </location>
</feature>
<dbReference type="GO" id="GO:0008094">
    <property type="term" value="F:ATP-dependent activity, acting on DNA"/>
    <property type="evidence" value="ECO:0007669"/>
    <property type="project" value="TreeGrafter"/>
</dbReference>
<dbReference type="InterPro" id="IPR027417">
    <property type="entry name" value="P-loop_NTPase"/>
</dbReference>
<keyword evidence="5" id="KW-1185">Reference proteome</keyword>
<dbReference type="GO" id="GO:0006283">
    <property type="term" value="P:transcription-coupled nucleotide-excision repair"/>
    <property type="evidence" value="ECO:0007669"/>
    <property type="project" value="TreeGrafter"/>
</dbReference>
<dbReference type="Pfam" id="PF00271">
    <property type="entry name" value="Helicase_C"/>
    <property type="match status" value="1"/>
</dbReference>
<name>A0AA35TV28_GEOBA</name>
<dbReference type="Gene3D" id="3.40.50.300">
    <property type="entry name" value="P-loop containing nucleotide triphosphate hydrolases"/>
    <property type="match status" value="1"/>
</dbReference>
<feature type="compositionally biased region" description="Basic residues" evidence="2">
    <location>
        <begin position="60"/>
        <end position="72"/>
    </location>
</feature>